<dbReference type="Proteomes" id="UP000664132">
    <property type="component" value="Unassembled WGS sequence"/>
</dbReference>
<dbReference type="AlphaFoldDB" id="A0A8H7T3B2"/>
<proteinExistence type="predicted"/>
<evidence type="ECO:0000313" key="2">
    <source>
        <dbReference type="Proteomes" id="UP000664132"/>
    </source>
</evidence>
<organism evidence="1 2">
    <name type="scientific">Cadophora malorum</name>
    <dbReference type="NCBI Taxonomy" id="108018"/>
    <lineage>
        <taxon>Eukaryota</taxon>
        <taxon>Fungi</taxon>
        <taxon>Dikarya</taxon>
        <taxon>Ascomycota</taxon>
        <taxon>Pezizomycotina</taxon>
        <taxon>Leotiomycetes</taxon>
        <taxon>Helotiales</taxon>
        <taxon>Ploettnerulaceae</taxon>
        <taxon>Cadophora</taxon>
    </lineage>
</organism>
<accession>A0A8H7T3B2</accession>
<keyword evidence="2" id="KW-1185">Reference proteome</keyword>
<reference evidence="1" key="1">
    <citation type="submission" date="2021-02" db="EMBL/GenBank/DDBJ databases">
        <title>Genome sequence Cadophora malorum strain M34.</title>
        <authorList>
            <person name="Stefanovic E."/>
            <person name="Vu D."/>
            <person name="Scully C."/>
            <person name="Dijksterhuis J."/>
            <person name="Roader J."/>
            <person name="Houbraken J."/>
        </authorList>
    </citation>
    <scope>NUCLEOTIDE SEQUENCE</scope>
    <source>
        <strain evidence="1">M34</strain>
    </source>
</reference>
<comment type="caution">
    <text evidence="1">The sequence shown here is derived from an EMBL/GenBank/DDBJ whole genome shotgun (WGS) entry which is preliminary data.</text>
</comment>
<sequence>MFASHDIVPAAAIHARQAGVVSLLGNGSYLGSLTTTICAPGVALPTPAKYLPYTTVYTTEFIQICPTETPCAKGTKTETFTITQTYAGGKEAFTPPVIPPNFTTTVQVCDACAGKPTLTVTCPLTQITSPPVCTGAGCPVSPPVKAPCSGPDCPPIPHPGYKCPGPDCPPIPHPGSKCPGPDCPPIPGSPCPGPNCPSTPTPGSSCPGPNCPPSPPAKVVCPGPACPSGSSNTTTPPHITANSGSSGHVHMVAILLGATVGLAAFCL</sequence>
<gene>
    <name evidence="1" type="ORF">IFR04_014643</name>
</gene>
<name>A0A8H7T3B2_9HELO</name>
<dbReference type="EMBL" id="JAFJYH010000398">
    <property type="protein sequence ID" value="KAG4412216.1"/>
    <property type="molecule type" value="Genomic_DNA"/>
</dbReference>
<dbReference type="OrthoDB" id="3558870at2759"/>
<protein>
    <submittedName>
        <fullName evidence="1">Uncharacterized protein</fullName>
    </submittedName>
</protein>
<evidence type="ECO:0000313" key="1">
    <source>
        <dbReference type="EMBL" id="KAG4412216.1"/>
    </source>
</evidence>